<proteinExistence type="predicted"/>
<keyword evidence="1" id="KW-1185">Reference proteome</keyword>
<dbReference type="KEGG" id="nta:107831722"/>
<organism evidence="1 2">
    <name type="scientific">Nicotiana tabacum</name>
    <name type="common">Common tobacco</name>
    <dbReference type="NCBI Taxonomy" id="4097"/>
    <lineage>
        <taxon>Eukaryota</taxon>
        <taxon>Viridiplantae</taxon>
        <taxon>Streptophyta</taxon>
        <taxon>Embryophyta</taxon>
        <taxon>Tracheophyta</taxon>
        <taxon>Spermatophyta</taxon>
        <taxon>Magnoliopsida</taxon>
        <taxon>eudicotyledons</taxon>
        <taxon>Gunneridae</taxon>
        <taxon>Pentapetalae</taxon>
        <taxon>asterids</taxon>
        <taxon>lamiids</taxon>
        <taxon>Solanales</taxon>
        <taxon>Solanaceae</taxon>
        <taxon>Nicotianoideae</taxon>
        <taxon>Nicotianeae</taxon>
        <taxon>Nicotiana</taxon>
    </lineage>
</organism>
<name>A0A1S4DPD9_TOBAC</name>
<dbReference type="AlphaFoldDB" id="A0A1S4DPD9"/>
<dbReference type="Proteomes" id="UP000790787">
    <property type="component" value="Chromosome 24"/>
</dbReference>
<dbReference type="RefSeq" id="XP_016515004.1">
    <property type="nucleotide sequence ID" value="XM_016659518.1"/>
</dbReference>
<evidence type="ECO:0000313" key="2">
    <source>
        <dbReference type="RefSeq" id="XP_016515004.2"/>
    </source>
</evidence>
<reference evidence="1" key="1">
    <citation type="journal article" date="2014" name="Nat. Commun.">
        <title>The tobacco genome sequence and its comparison with those of tomato and potato.</title>
        <authorList>
            <person name="Sierro N."/>
            <person name="Battey J.N."/>
            <person name="Ouadi S."/>
            <person name="Bakaher N."/>
            <person name="Bovet L."/>
            <person name="Willig A."/>
            <person name="Goepfert S."/>
            <person name="Peitsch M.C."/>
            <person name="Ivanov N.V."/>
        </authorList>
    </citation>
    <scope>NUCLEOTIDE SEQUENCE [LARGE SCALE GENOMIC DNA]</scope>
</reference>
<dbReference type="GeneID" id="107831722"/>
<reference evidence="2" key="2">
    <citation type="submission" date="2025-08" db="UniProtKB">
        <authorList>
            <consortium name="RefSeq"/>
        </authorList>
    </citation>
    <scope>IDENTIFICATION</scope>
    <source>
        <tissue evidence="2">Leaf</tissue>
    </source>
</reference>
<sequence length="447" mass="51606">METPNGMFEVLPVDYKNWSSIVIFFMENFEDISVYAFDYDECNLYYVVSYKWPQCLLLSLGYTAGGFNVYFVGEPKYDEQFNPIAHSQEVKVYDICNRVWWEDLPKLKAPMPNPFVFFLNGLLYVLSTGMLYEQPHFEMLDINNLSRGWVSLSNPSFISNHVIPSNHTTIIDYSKKMLYVRLVEWSYCDCSSDLYGYSVHDHKWHAFRIFMSEENITSSVPMPDDEPSPLTYDDYSSPTSESSNQSEHDDERSPLTYHDEPSPLTARTGNLLKASWSNGCVIVDNHLYRFQMLRYPKEELRAILIIRDLEHEIEVYNNAVELDYVDAMHFPDDPPIGGCWEVDISHIVQEDVLRDLYSCGKLVYIGKSNSCLRFSLVISYACRFRPKITNHVCTCTFDLEVKCDKATAVGESSTVSFIAKPISCKSHNINMDTCLFSCKELYGNDDL</sequence>
<dbReference type="OMA" id="WEVDISH"/>
<dbReference type="OrthoDB" id="1211138at2759"/>
<protein>
    <submittedName>
        <fullName evidence="2">Uncharacterized protein LOC107831722</fullName>
    </submittedName>
</protein>
<dbReference type="PaxDb" id="4097-A0A1S4DPD9"/>
<gene>
    <name evidence="2" type="primary">LOC107831722</name>
</gene>
<evidence type="ECO:0000313" key="1">
    <source>
        <dbReference type="Proteomes" id="UP000790787"/>
    </source>
</evidence>
<accession>A0A1S4DPD9</accession>
<dbReference type="RefSeq" id="XP_016515004.2">
    <property type="nucleotide sequence ID" value="XM_016659518.2"/>
</dbReference>